<proteinExistence type="predicted"/>
<reference evidence="2 3" key="1">
    <citation type="submission" date="2006-02" db="EMBL/GenBank/DDBJ databases">
        <authorList>
            <person name="Amann R."/>
            <person name="Ferriera S."/>
            <person name="Johnson J."/>
            <person name="Kravitz S."/>
            <person name="Halpern A."/>
            <person name="Remington K."/>
            <person name="Beeson K."/>
            <person name="Tran B."/>
            <person name="Rogers Y.-H."/>
            <person name="Friedman R."/>
            <person name="Venter J.C."/>
        </authorList>
    </citation>
    <scope>NUCLEOTIDE SEQUENCE [LARGE SCALE GENOMIC DNA]</scope>
    <source>
        <strain evidence="2 3">DSM 3645</strain>
    </source>
</reference>
<keyword evidence="1" id="KW-1133">Transmembrane helix</keyword>
<feature type="transmembrane region" description="Helical" evidence="1">
    <location>
        <begin position="20"/>
        <end position="40"/>
    </location>
</feature>
<dbReference type="Proteomes" id="UP000004358">
    <property type="component" value="Unassembled WGS sequence"/>
</dbReference>
<name>A3ZX94_9BACT</name>
<evidence type="ECO:0000313" key="3">
    <source>
        <dbReference type="Proteomes" id="UP000004358"/>
    </source>
</evidence>
<evidence type="ECO:0000256" key="1">
    <source>
        <dbReference type="SAM" id="Phobius"/>
    </source>
</evidence>
<comment type="caution">
    <text evidence="2">The sequence shown here is derived from an EMBL/GenBank/DDBJ whole genome shotgun (WGS) entry which is preliminary data.</text>
</comment>
<sequence length="88" mass="10314">MGVILNVGEGFTRRKASVVITYLTDCVVFLSYVFGSWLFVKIRVSKIPGTWGANYEKTASSPARRFDFSLWRDRWIRFNLCIARRDWD</sequence>
<keyword evidence="1" id="KW-0472">Membrane</keyword>
<evidence type="ECO:0000313" key="2">
    <source>
        <dbReference type="EMBL" id="EAQ78860.1"/>
    </source>
</evidence>
<accession>A3ZX94</accession>
<dbReference type="AlphaFoldDB" id="A3ZX94"/>
<dbReference type="EMBL" id="AANZ01000018">
    <property type="protein sequence ID" value="EAQ78860.1"/>
    <property type="molecule type" value="Genomic_DNA"/>
</dbReference>
<gene>
    <name evidence="2" type="ORF">DSM3645_30201</name>
</gene>
<dbReference type="HOGENOM" id="CLU_2462915_0_0_0"/>
<protein>
    <submittedName>
        <fullName evidence="2">Uncharacterized protein</fullName>
    </submittedName>
</protein>
<organism evidence="2 3">
    <name type="scientific">Blastopirellula marina DSM 3645</name>
    <dbReference type="NCBI Taxonomy" id="314230"/>
    <lineage>
        <taxon>Bacteria</taxon>
        <taxon>Pseudomonadati</taxon>
        <taxon>Planctomycetota</taxon>
        <taxon>Planctomycetia</taxon>
        <taxon>Pirellulales</taxon>
        <taxon>Pirellulaceae</taxon>
        <taxon>Blastopirellula</taxon>
    </lineage>
</organism>
<keyword evidence="1" id="KW-0812">Transmembrane</keyword>
<dbReference type="STRING" id="314230.DSM3645_30201"/>